<protein>
    <recommendedName>
        <fullName evidence="4">Regulator of chromosome condensation</fullName>
    </recommendedName>
</protein>
<evidence type="ECO:0000256" key="1">
    <source>
        <dbReference type="SAM" id="SignalP"/>
    </source>
</evidence>
<dbReference type="AlphaFoldDB" id="A0A0G0WPS9"/>
<proteinExistence type="predicted"/>
<dbReference type="Proteomes" id="UP000034616">
    <property type="component" value="Unassembled WGS sequence"/>
</dbReference>
<organism evidence="2 3">
    <name type="scientific">Candidatus Uhrbacteria bacterium GW2011_GWC2_41_11</name>
    <dbReference type="NCBI Taxonomy" id="1618985"/>
    <lineage>
        <taxon>Bacteria</taxon>
        <taxon>Candidatus Uhriibacteriota</taxon>
    </lineage>
</organism>
<feature type="signal peptide" evidence="1">
    <location>
        <begin position="1"/>
        <end position="26"/>
    </location>
</feature>
<dbReference type="Pfam" id="PF11617">
    <property type="entry name" value="Cu-binding_MopE"/>
    <property type="match status" value="4"/>
</dbReference>
<reference evidence="2 3" key="1">
    <citation type="journal article" date="2015" name="Nature">
        <title>rRNA introns, odd ribosomes, and small enigmatic genomes across a large radiation of phyla.</title>
        <authorList>
            <person name="Brown C.T."/>
            <person name="Hug L.A."/>
            <person name="Thomas B.C."/>
            <person name="Sharon I."/>
            <person name="Castelle C.J."/>
            <person name="Singh A."/>
            <person name="Wilkins M.J."/>
            <person name="Williams K.H."/>
            <person name="Banfield J.F."/>
        </authorList>
    </citation>
    <scope>NUCLEOTIDE SEQUENCE [LARGE SCALE GENOMIC DNA]</scope>
</reference>
<accession>A0A0G0WPS9</accession>
<comment type="caution">
    <text evidence="2">The sequence shown here is derived from an EMBL/GenBank/DDBJ whole genome shotgun (WGS) entry which is preliminary data.</text>
</comment>
<keyword evidence="1" id="KW-0732">Signal</keyword>
<dbReference type="InterPro" id="IPR021655">
    <property type="entry name" value="Put_metal-bd"/>
</dbReference>
<feature type="chain" id="PRO_5002535073" description="Regulator of chromosome condensation" evidence="1">
    <location>
        <begin position="27"/>
        <end position="265"/>
    </location>
</feature>
<dbReference type="EMBL" id="LCAH01000012">
    <property type="protein sequence ID" value="KKR86485.1"/>
    <property type="molecule type" value="Genomic_DNA"/>
</dbReference>
<name>A0A0G0WPS9_9BACT</name>
<evidence type="ECO:0000313" key="2">
    <source>
        <dbReference type="EMBL" id="KKR86485.1"/>
    </source>
</evidence>
<sequence length="265" mass="28002">MNAARQYYLFGSIVVSLFLATSCQKAALFDDYVIATIMDPTPQVIVIEPTQEPDLDGDGFSVSEGDCDDTNAAINPNAIEIAYDGIDQDCEDGDLVDRDEDGYPSTVVEGGTDCNDEDPAIRPSAAEICNGLDDNCDGVVDLDAVDQTGYFVDEDGDTYGSTPGAACPEFMPNGTSPNGGDCDDTAPAIHPDAVETSCGIDQDCDGDYIPCDNSDDDRDGYAEIHGDCDDTNASVYPGAAEICDDLDNDCDEAVDENLTEPCPSL</sequence>
<gene>
    <name evidence="2" type="ORF">UU35_C0012G0002</name>
</gene>
<evidence type="ECO:0008006" key="4">
    <source>
        <dbReference type="Google" id="ProtNLM"/>
    </source>
</evidence>
<dbReference type="PROSITE" id="PS51257">
    <property type="entry name" value="PROKAR_LIPOPROTEIN"/>
    <property type="match status" value="1"/>
</dbReference>
<evidence type="ECO:0000313" key="3">
    <source>
        <dbReference type="Proteomes" id="UP000034616"/>
    </source>
</evidence>